<reference evidence="3" key="2">
    <citation type="submission" date="2002-11" db="EMBL/GenBank/DDBJ databases">
        <title>Oryza sativa nipponbare(GA3) genomic DNA, chromosome 6, BAC clone:OSJNBb0027A16.</title>
        <authorList>
            <person name="Sasaki T."/>
            <person name="Matsumoto T."/>
            <person name="Katayose Y."/>
        </authorList>
    </citation>
    <scope>NUCLEOTIDE SEQUENCE</scope>
</reference>
<feature type="compositionally biased region" description="Polar residues" evidence="1">
    <location>
        <begin position="1"/>
        <end position="11"/>
    </location>
</feature>
<gene>
    <name evidence="3" type="ORF">OSJNBb0027A16.44</name>
    <name evidence="2" type="ORF">P0680B05.19</name>
</gene>
<dbReference type="EMBL" id="AP005914">
    <property type="protein sequence ID" value="BAD36557.1"/>
    <property type="molecule type" value="Genomic_DNA"/>
</dbReference>
<organism evidence="3 4">
    <name type="scientific">Oryza sativa subsp. japonica</name>
    <name type="common">Rice</name>
    <dbReference type="NCBI Taxonomy" id="39947"/>
    <lineage>
        <taxon>Eukaryota</taxon>
        <taxon>Viridiplantae</taxon>
        <taxon>Streptophyta</taxon>
        <taxon>Embryophyta</taxon>
        <taxon>Tracheophyta</taxon>
        <taxon>Spermatophyta</taxon>
        <taxon>Magnoliopsida</taxon>
        <taxon>Liliopsida</taxon>
        <taxon>Poales</taxon>
        <taxon>Poaceae</taxon>
        <taxon>BOP clade</taxon>
        <taxon>Oryzoideae</taxon>
        <taxon>Oryzeae</taxon>
        <taxon>Oryzinae</taxon>
        <taxon>Oryza</taxon>
        <taxon>Oryza sativa</taxon>
    </lineage>
</organism>
<name>Q69KI3_ORYSJ</name>
<protein>
    <submittedName>
        <fullName evidence="3">Uncharacterized protein</fullName>
    </submittedName>
</protein>
<sequence length="119" mass="13278">MTSAVTSSPATARTAHACRQTTARRREWMAPTRRGRRGDLYRGTNGGPRRPSTAMETLGFGRERGIRFELESIDFQTELSDDSKREKIEEISGIISPLLISPAMERNERIGKAAAARRS</sequence>
<proteinExistence type="predicted"/>
<dbReference type="Proteomes" id="UP000000763">
    <property type="component" value="Chromosome 6"/>
</dbReference>
<evidence type="ECO:0000313" key="4">
    <source>
        <dbReference type="Proteomes" id="UP000000763"/>
    </source>
</evidence>
<dbReference type="AlphaFoldDB" id="Q69KI3"/>
<evidence type="ECO:0000256" key="1">
    <source>
        <dbReference type="SAM" id="MobiDB-lite"/>
    </source>
</evidence>
<accession>Q69KI3</accession>
<feature type="region of interest" description="Disordered" evidence="1">
    <location>
        <begin position="1"/>
        <end position="55"/>
    </location>
</feature>
<evidence type="ECO:0000313" key="2">
    <source>
        <dbReference type="EMBL" id="BAD35952.1"/>
    </source>
</evidence>
<dbReference type="EMBL" id="AP004804">
    <property type="protein sequence ID" value="BAD35952.1"/>
    <property type="molecule type" value="Genomic_DNA"/>
</dbReference>
<reference evidence="4" key="3">
    <citation type="journal article" date="2005" name="Nature">
        <title>The map-based sequence of the rice genome.</title>
        <authorList>
            <consortium name="International rice genome sequencing project (IRGSP)"/>
            <person name="Matsumoto T."/>
            <person name="Wu J."/>
            <person name="Kanamori H."/>
            <person name="Katayose Y."/>
            <person name="Fujisawa M."/>
            <person name="Namiki N."/>
            <person name="Mizuno H."/>
            <person name="Yamamoto K."/>
            <person name="Antonio B.A."/>
            <person name="Baba T."/>
            <person name="Sakata K."/>
            <person name="Nagamura Y."/>
            <person name="Aoki H."/>
            <person name="Arikawa K."/>
            <person name="Arita K."/>
            <person name="Bito T."/>
            <person name="Chiden Y."/>
            <person name="Fujitsuka N."/>
            <person name="Fukunaka R."/>
            <person name="Hamada M."/>
            <person name="Harada C."/>
            <person name="Hayashi A."/>
            <person name="Hijishita S."/>
            <person name="Honda M."/>
            <person name="Hosokawa S."/>
            <person name="Ichikawa Y."/>
            <person name="Idonuma A."/>
            <person name="Iijima M."/>
            <person name="Ikeda M."/>
            <person name="Ikeno M."/>
            <person name="Ito K."/>
            <person name="Ito S."/>
            <person name="Ito T."/>
            <person name="Ito Y."/>
            <person name="Ito Y."/>
            <person name="Iwabuchi A."/>
            <person name="Kamiya K."/>
            <person name="Karasawa W."/>
            <person name="Kurita K."/>
            <person name="Katagiri S."/>
            <person name="Kikuta A."/>
            <person name="Kobayashi H."/>
            <person name="Kobayashi N."/>
            <person name="Machita K."/>
            <person name="Maehara T."/>
            <person name="Masukawa M."/>
            <person name="Mizubayashi T."/>
            <person name="Mukai Y."/>
            <person name="Nagasaki H."/>
            <person name="Nagata Y."/>
            <person name="Naito S."/>
            <person name="Nakashima M."/>
            <person name="Nakama Y."/>
            <person name="Nakamichi Y."/>
            <person name="Nakamura M."/>
            <person name="Meguro A."/>
            <person name="Negishi M."/>
            <person name="Ohta I."/>
            <person name="Ohta T."/>
            <person name="Okamoto M."/>
            <person name="Ono N."/>
            <person name="Saji S."/>
            <person name="Sakaguchi M."/>
            <person name="Sakai K."/>
            <person name="Shibata M."/>
            <person name="Shimokawa T."/>
            <person name="Song J."/>
            <person name="Takazaki Y."/>
            <person name="Terasawa K."/>
            <person name="Tsugane M."/>
            <person name="Tsuji K."/>
            <person name="Ueda S."/>
            <person name="Waki K."/>
            <person name="Yamagata H."/>
            <person name="Yamamoto M."/>
            <person name="Yamamoto S."/>
            <person name="Yamane H."/>
            <person name="Yoshiki S."/>
            <person name="Yoshihara R."/>
            <person name="Yukawa K."/>
            <person name="Zhong H."/>
            <person name="Yano M."/>
            <person name="Yuan Q."/>
            <person name="Ouyang S."/>
            <person name="Liu J."/>
            <person name="Jones K.M."/>
            <person name="Gansberger K."/>
            <person name="Moffat K."/>
            <person name="Hill J."/>
            <person name="Bera J."/>
            <person name="Fadrosh D."/>
            <person name="Jin S."/>
            <person name="Johri S."/>
            <person name="Kim M."/>
            <person name="Overton L."/>
            <person name="Reardon M."/>
            <person name="Tsitrin T."/>
            <person name="Vuong H."/>
            <person name="Weaver B."/>
            <person name="Ciecko A."/>
            <person name="Tallon L."/>
            <person name="Jackson J."/>
            <person name="Pai G."/>
            <person name="Aken S.V."/>
            <person name="Utterback T."/>
            <person name="Reidmuller S."/>
            <person name="Feldblyum T."/>
            <person name="Hsiao J."/>
            <person name="Zismann V."/>
            <person name="Iobst S."/>
            <person name="de Vazeille A.R."/>
            <person name="Buell C.R."/>
            <person name="Ying K."/>
            <person name="Li Y."/>
            <person name="Lu T."/>
            <person name="Huang Y."/>
            <person name="Zhao Q."/>
            <person name="Feng Q."/>
            <person name="Zhang L."/>
            <person name="Zhu J."/>
            <person name="Weng Q."/>
            <person name="Mu J."/>
            <person name="Lu Y."/>
            <person name="Fan D."/>
            <person name="Liu Y."/>
            <person name="Guan J."/>
            <person name="Zhang Y."/>
            <person name="Yu S."/>
            <person name="Liu X."/>
            <person name="Zhang Y."/>
            <person name="Hong G."/>
            <person name="Han B."/>
            <person name="Choisne N."/>
            <person name="Demange N."/>
            <person name="Orjeda G."/>
            <person name="Samain S."/>
            <person name="Cattolico L."/>
            <person name="Pelletier E."/>
            <person name="Couloux A."/>
            <person name="Segurens B."/>
            <person name="Wincker P."/>
            <person name="D'Hont A."/>
            <person name="Scarpelli C."/>
            <person name="Weissenbach J."/>
            <person name="Salanoubat M."/>
            <person name="Quetier F."/>
            <person name="Yu Y."/>
            <person name="Kim H.R."/>
            <person name="Rambo T."/>
            <person name="Currie J."/>
            <person name="Collura K."/>
            <person name="Luo M."/>
            <person name="Yang T."/>
            <person name="Ammiraju J.S.S."/>
            <person name="Engler F."/>
            <person name="Soderlund C."/>
            <person name="Wing R.A."/>
            <person name="Palmer L.E."/>
            <person name="de la Bastide M."/>
            <person name="Spiegel L."/>
            <person name="Nascimento L."/>
            <person name="Zutavern T."/>
            <person name="O'Shaughnessy A."/>
            <person name="Dike S."/>
            <person name="Dedhia N."/>
            <person name="Preston R."/>
            <person name="Balija V."/>
            <person name="McCombie W.R."/>
            <person name="Chow T."/>
            <person name="Chen H."/>
            <person name="Chung M."/>
            <person name="Chen C."/>
            <person name="Shaw J."/>
            <person name="Wu H."/>
            <person name="Hsiao K."/>
            <person name="Chao Y."/>
            <person name="Chu M."/>
            <person name="Cheng C."/>
            <person name="Hour A."/>
            <person name="Lee P."/>
            <person name="Lin S."/>
            <person name="Lin Y."/>
            <person name="Liou J."/>
            <person name="Liu S."/>
            <person name="Hsing Y."/>
            <person name="Raghuvanshi S."/>
            <person name="Mohanty A."/>
            <person name="Bharti A.K."/>
            <person name="Gaur A."/>
            <person name="Gupta V."/>
            <person name="Kumar D."/>
            <person name="Ravi V."/>
            <person name="Vij S."/>
            <person name="Kapur A."/>
            <person name="Khurana P."/>
            <person name="Khurana P."/>
            <person name="Khurana J.P."/>
            <person name="Tyagi A.K."/>
            <person name="Gaikwad K."/>
            <person name="Singh A."/>
            <person name="Dalal V."/>
            <person name="Srivastava S."/>
            <person name="Dixit A."/>
            <person name="Pal A.K."/>
            <person name="Ghazi I.A."/>
            <person name="Yadav M."/>
            <person name="Pandit A."/>
            <person name="Bhargava A."/>
            <person name="Sureshbabu K."/>
            <person name="Batra K."/>
            <person name="Sharma T.R."/>
            <person name="Mohapatra T."/>
            <person name="Singh N.K."/>
            <person name="Messing J."/>
            <person name="Nelson A.B."/>
            <person name="Fuks G."/>
            <person name="Kavchok S."/>
            <person name="Keizer G."/>
            <person name="Linton E."/>
            <person name="Llaca V."/>
            <person name="Song R."/>
            <person name="Tanyolac B."/>
            <person name="Young S."/>
            <person name="Ho-Il K."/>
            <person name="Hahn J.H."/>
            <person name="Sangsakoo G."/>
            <person name="Vanavichit A."/>
            <person name="de Mattos Luiz.A.T."/>
            <person name="Zimmer P.D."/>
            <person name="Malone G."/>
            <person name="Dellagostin O."/>
            <person name="de Oliveira A.C."/>
            <person name="Bevan M."/>
            <person name="Bancroft I."/>
            <person name="Minx P."/>
            <person name="Cordum H."/>
            <person name="Wilson R."/>
            <person name="Cheng Z."/>
            <person name="Jin W."/>
            <person name="Jiang J."/>
            <person name="Leong S.A."/>
            <person name="Iwama H."/>
            <person name="Gojobori T."/>
            <person name="Itoh T."/>
            <person name="Niimura Y."/>
            <person name="Fujii Y."/>
            <person name="Habara T."/>
            <person name="Sakai H."/>
            <person name="Sato Y."/>
            <person name="Wilson G."/>
            <person name="Kumar K."/>
            <person name="McCouch S."/>
            <person name="Juretic N."/>
            <person name="Hoen D."/>
            <person name="Wright S."/>
            <person name="Bruskiewich R."/>
            <person name="Bureau T."/>
            <person name="Miyao A."/>
            <person name="Hirochika H."/>
            <person name="Nishikawa T."/>
            <person name="Kadowaki K."/>
            <person name="Sugiura M."/>
            <person name="Burr B."/>
            <person name="Sasaki T."/>
        </authorList>
    </citation>
    <scope>NUCLEOTIDE SEQUENCE [LARGE SCALE GENOMIC DNA]</scope>
    <source>
        <strain evidence="4">cv. Nipponbare</strain>
    </source>
</reference>
<reference evidence="2" key="1">
    <citation type="submission" date="2002-02" db="EMBL/GenBank/DDBJ databases">
        <title>Oryza sativa nipponbare(GA3) genomic DNA, chromosome 6, PAC clone:P0680B05.</title>
        <authorList>
            <person name="Sasaki T."/>
            <person name="Matsumoto T."/>
            <person name="Yamamoto K."/>
        </authorList>
    </citation>
    <scope>NUCLEOTIDE SEQUENCE</scope>
</reference>
<reference evidence="4" key="4">
    <citation type="journal article" date="2008" name="Nucleic Acids Res.">
        <title>The rice annotation project database (RAP-DB): 2008 update.</title>
        <authorList>
            <consortium name="The rice annotation project (RAP)"/>
        </authorList>
    </citation>
    <scope>GENOME REANNOTATION</scope>
    <source>
        <strain evidence="4">cv. Nipponbare</strain>
    </source>
</reference>
<evidence type="ECO:0000313" key="3">
    <source>
        <dbReference type="EMBL" id="BAD36557.1"/>
    </source>
</evidence>